<name>A0A090EMM8_MESPL</name>
<organism evidence="2 3">
    <name type="scientific">Mesorhizobium plurifarium</name>
    <dbReference type="NCBI Taxonomy" id="69974"/>
    <lineage>
        <taxon>Bacteria</taxon>
        <taxon>Pseudomonadati</taxon>
        <taxon>Pseudomonadota</taxon>
        <taxon>Alphaproteobacteria</taxon>
        <taxon>Hyphomicrobiales</taxon>
        <taxon>Phyllobacteriaceae</taxon>
        <taxon>Mesorhizobium</taxon>
    </lineage>
</organism>
<dbReference type="AlphaFoldDB" id="A0A090EMM8"/>
<evidence type="ECO:0000256" key="1">
    <source>
        <dbReference type="SAM" id="MobiDB-lite"/>
    </source>
</evidence>
<dbReference type="EMBL" id="CCNB01000007">
    <property type="protein sequence ID" value="CDX32287.1"/>
    <property type="molecule type" value="Genomic_DNA"/>
</dbReference>
<reference evidence="2 3" key="1">
    <citation type="submission" date="2014-08" db="EMBL/GenBank/DDBJ databases">
        <authorList>
            <person name="Moulin Lionel"/>
        </authorList>
    </citation>
    <scope>NUCLEOTIDE SEQUENCE [LARGE SCALE GENOMIC DNA]</scope>
</reference>
<evidence type="ECO:0000313" key="2">
    <source>
        <dbReference type="EMBL" id="CDX32287.1"/>
    </source>
</evidence>
<accession>A0A090EMM8</accession>
<evidence type="ECO:0000313" key="3">
    <source>
        <dbReference type="Proteomes" id="UP000046373"/>
    </source>
</evidence>
<dbReference type="Proteomes" id="UP000046373">
    <property type="component" value="Unassembled WGS sequence"/>
</dbReference>
<gene>
    <name evidence="2" type="ORF">MPLDJ20_150103</name>
</gene>
<feature type="region of interest" description="Disordered" evidence="1">
    <location>
        <begin position="266"/>
        <end position="293"/>
    </location>
</feature>
<sequence>MLSALLQAANPASDSEAPISFSSVRRFGFPGRRSAIAGNSASTKRRNSAVPAISSRLRHISPLRASRLRRAAMSMAERGLSSAMADIAIRHRLGVDVEHADQLSPDLGDVLRRLPVHQEHVPRRTQIGFGIAMAAEAPFHAQRMRPPCQRHLVDLAMAGLAGDALVDVDRVVEEHEVGNAVDALPFDGRARGQARAHRRQHIGVGEKLRMAGHADFGGRQTRRRRGLDAVVAITAVDAELADMVLVAERHRLRQWLTYSRYQVRAGQNYPDRGGDQQSGTTSPDDKARNAIGVFREDLRHPLADSAEGKLRVDDT</sequence>
<feature type="compositionally biased region" description="Basic and acidic residues" evidence="1">
    <location>
        <begin position="283"/>
        <end position="293"/>
    </location>
</feature>
<protein>
    <submittedName>
        <fullName evidence="2">Uncharacterized protein</fullName>
    </submittedName>
</protein>
<proteinExistence type="predicted"/>